<evidence type="ECO:0000256" key="2">
    <source>
        <dbReference type="ARBA" id="ARBA00012652"/>
    </source>
</evidence>
<dbReference type="GO" id="GO:0030596">
    <property type="term" value="F:alpha-L-rhamnosidase activity"/>
    <property type="evidence" value="ECO:0007669"/>
    <property type="project" value="UniProtKB-EC"/>
</dbReference>
<evidence type="ECO:0000259" key="6">
    <source>
        <dbReference type="Pfam" id="PF17389"/>
    </source>
</evidence>
<evidence type="ECO:0000313" key="9">
    <source>
        <dbReference type="Proteomes" id="UP000199315"/>
    </source>
</evidence>
<dbReference type="GO" id="GO:0005975">
    <property type="term" value="P:carbohydrate metabolic process"/>
    <property type="evidence" value="ECO:0007669"/>
    <property type="project" value="InterPro"/>
</dbReference>
<dbReference type="InterPro" id="IPR035396">
    <property type="entry name" value="Bac_rhamnosid6H"/>
</dbReference>
<dbReference type="InterPro" id="IPR016007">
    <property type="entry name" value="Alpha_rhamnosid"/>
</dbReference>
<protein>
    <recommendedName>
        <fullName evidence="2">alpha-L-rhamnosidase</fullName>
        <ecNumber evidence="2">3.2.1.40</ecNumber>
    </recommendedName>
</protein>
<name>A0A1D3TSY8_9FIRM</name>
<dbReference type="Proteomes" id="UP000199315">
    <property type="component" value="Unassembled WGS sequence"/>
</dbReference>
<dbReference type="Pfam" id="PF08531">
    <property type="entry name" value="Bac_rhamnosid_N"/>
    <property type="match status" value="1"/>
</dbReference>
<dbReference type="EMBL" id="FMKA01000007">
    <property type="protein sequence ID" value="SCP96994.1"/>
    <property type="molecule type" value="Genomic_DNA"/>
</dbReference>
<dbReference type="AlphaFoldDB" id="A0A1D3TSY8"/>
<keyword evidence="9" id="KW-1185">Reference proteome</keyword>
<evidence type="ECO:0000256" key="1">
    <source>
        <dbReference type="ARBA" id="ARBA00001445"/>
    </source>
</evidence>
<dbReference type="EC" id="3.2.1.40" evidence="2"/>
<feature type="domain" description="Bacterial alpha-L-rhamnosidase N-terminal" evidence="5">
    <location>
        <begin position="134"/>
        <end position="283"/>
    </location>
</feature>
<dbReference type="STRING" id="1619234.SAMN05421730_100795"/>
<evidence type="ECO:0000259" key="4">
    <source>
        <dbReference type="Pfam" id="PF05592"/>
    </source>
</evidence>
<dbReference type="Pfam" id="PF17389">
    <property type="entry name" value="Bac_rhamnosid6H"/>
    <property type="match status" value="1"/>
</dbReference>
<dbReference type="RefSeq" id="WP_091232636.1">
    <property type="nucleotide sequence ID" value="NZ_FMKA01000007.1"/>
</dbReference>
<dbReference type="InterPro" id="IPR008902">
    <property type="entry name" value="Rhamnosid_concanavalin"/>
</dbReference>
<dbReference type="Gene3D" id="1.50.10.10">
    <property type="match status" value="1"/>
</dbReference>
<dbReference type="PIRSF" id="PIRSF010631">
    <property type="entry name" value="A-rhamnsds"/>
    <property type="match status" value="1"/>
</dbReference>
<dbReference type="InterPro" id="IPR013737">
    <property type="entry name" value="Bac_rhamnosid_N"/>
</dbReference>
<dbReference type="InterPro" id="IPR012341">
    <property type="entry name" value="6hp_glycosidase-like_sf"/>
</dbReference>
<feature type="domain" description="Alpha-L-rhamnosidase six-hairpin glycosidase" evidence="6">
    <location>
        <begin position="404"/>
        <end position="765"/>
    </location>
</feature>
<dbReference type="Pfam" id="PF05592">
    <property type="entry name" value="Bac_rhamnosid"/>
    <property type="match status" value="1"/>
</dbReference>
<evidence type="ECO:0000313" key="8">
    <source>
        <dbReference type="EMBL" id="SCP96994.1"/>
    </source>
</evidence>
<dbReference type="PANTHER" id="PTHR33307">
    <property type="entry name" value="ALPHA-RHAMNOSIDASE (EUROFUNG)"/>
    <property type="match status" value="1"/>
</dbReference>
<proteinExistence type="predicted"/>
<dbReference type="InterPro" id="IPR008928">
    <property type="entry name" value="6-hairpin_glycosidase_sf"/>
</dbReference>
<gene>
    <name evidence="8" type="ORF">SAMN05421730_100795</name>
</gene>
<dbReference type="Gene3D" id="2.60.120.260">
    <property type="entry name" value="Galactose-binding domain-like"/>
    <property type="match status" value="2"/>
</dbReference>
<dbReference type="Pfam" id="PF25788">
    <property type="entry name" value="Ig_Rha78A_N"/>
    <property type="match status" value="1"/>
</dbReference>
<organism evidence="8 9">
    <name type="scientific">Anaerobium acetethylicum</name>
    <dbReference type="NCBI Taxonomy" id="1619234"/>
    <lineage>
        <taxon>Bacteria</taxon>
        <taxon>Bacillati</taxon>
        <taxon>Bacillota</taxon>
        <taxon>Clostridia</taxon>
        <taxon>Lachnospirales</taxon>
        <taxon>Lachnospiraceae</taxon>
        <taxon>Anaerobium</taxon>
    </lineage>
</organism>
<evidence type="ECO:0000259" key="5">
    <source>
        <dbReference type="Pfam" id="PF08531"/>
    </source>
</evidence>
<evidence type="ECO:0000256" key="3">
    <source>
        <dbReference type="ARBA" id="ARBA00022801"/>
    </source>
</evidence>
<comment type="catalytic activity">
    <reaction evidence="1">
        <text>Hydrolysis of terminal non-reducing alpha-L-rhamnose residues in alpha-L-rhamnosides.</text>
        <dbReference type="EC" id="3.2.1.40"/>
    </reaction>
</comment>
<dbReference type="Gene3D" id="2.60.420.10">
    <property type="entry name" value="Maltose phosphorylase, domain 3"/>
    <property type="match status" value="1"/>
</dbReference>
<dbReference type="SUPFAM" id="SSF48208">
    <property type="entry name" value="Six-hairpin glycosidases"/>
    <property type="match status" value="1"/>
</dbReference>
<dbReference type="InterPro" id="IPR035398">
    <property type="entry name" value="Bac_rhamnosid_C"/>
</dbReference>
<dbReference type="OrthoDB" id="9761045at2"/>
<sequence length="845" mass="95441">MLKIDRITVENLERGCVTDHPHPRISFSLESDGHDVELKRAKVSVGDWTAETADQAAIPYEGKALLPFTGYEVNVAAEDNHGERAEAAVFFETGRLGTPWHAEWITDREYHFTEKKASPKTMTFRKTVSIDRPVKKAQIYSTAIGIYELMLNGKKVGEDYFAPGYTSYKSHLQYQVYDVTSQVGKQNQVMAVVGGGWAVGAFNYKRVNRAYADRQAFMMELRVTYEDGTTEVFGTDETWEVTEDGNYRFTEFYAGETYDATVELEKLAWRKAGIEKLKIHPEIKASYGAMVRAHEEFRPISCTKAPSGMLIYDFGQNFAGVIRAVIRGKKGQEILFHHAEVLMDGELFTKPLRSALQQARYICTEGEQTYSPRMTYMGFRYSGVEGIREEDLELTAIALYSDLEQTGTFSCSNALVNKLQDAIVWGAKSNFVDIPTDCPQRDERMGWTGDIAVFAPTAAYNFNMGRFLEKWLLDVKAEQRPGGGIPMVVPNSTVPMQWELMIPMAVDHWGDACIWVPWAEYQARGDIQILRDMYPVMKNYLKACRFWAELFSVGKRRRIWRLLHHYGDWCAPNVSLMGWMSRGKWTATAALARSAANVAEIAEILGEKEDAAYYEKLSAETADAYRSLLMDKDCRIRNEFQTGYVLPLHYRMLDAEDQKKTAANLVEMVRKNGYHIATGFPGTPYILFALADNGYMEDAFKMLLTDTCPSWLYEVKAGGTTIWERWDALREDGTCNTGEDDGTGGMVSFNHYASGSVGAFLYEKIAGIQPLKPGYKEFAIRPLIGGDITSARGTLRTPYGEIISDWRLEGKQFCISIQVPVGTTCRLELPDGTVKVYGSGWYENR</sequence>
<feature type="domain" description="Alpha-L-rhamnosidase concanavalin-like" evidence="4">
    <location>
        <begin position="304"/>
        <end position="397"/>
    </location>
</feature>
<accession>A0A1D3TSY8</accession>
<dbReference type="Pfam" id="PF17390">
    <property type="entry name" value="Bac_rhamnosid_C"/>
    <property type="match status" value="1"/>
</dbReference>
<keyword evidence="3" id="KW-0378">Hydrolase</keyword>
<reference evidence="8 9" key="1">
    <citation type="submission" date="2016-09" db="EMBL/GenBank/DDBJ databases">
        <authorList>
            <person name="Capua I."/>
            <person name="De Benedictis P."/>
            <person name="Joannis T."/>
            <person name="Lombin L.H."/>
            <person name="Cattoli G."/>
        </authorList>
    </citation>
    <scope>NUCLEOTIDE SEQUENCE [LARGE SCALE GENOMIC DNA]</scope>
    <source>
        <strain evidence="8 9">GluBS11</strain>
    </source>
</reference>
<dbReference type="PANTHER" id="PTHR33307:SF6">
    <property type="entry name" value="ALPHA-RHAMNOSIDASE (EUROFUNG)-RELATED"/>
    <property type="match status" value="1"/>
</dbReference>
<evidence type="ECO:0000259" key="7">
    <source>
        <dbReference type="Pfam" id="PF17390"/>
    </source>
</evidence>
<feature type="domain" description="Alpha-L-rhamnosidase C-terminal" evidence="7">
    <location>
        <begin position="767"/>
        <end position="835"/>
    </location>
</feature>